<protein>
    <submittedName>
        <fullName evidence="1">Type II toxin-antitoxin system PemK/MazF family toxin</fullName>
    </submittedName>
</protein>
<gene>
    <name evidence="1" type="ORF">D9R14_16105</name>
</gene>
<comment type="caution">
    <text evidence="1">The sequence shown here is derived from an EMBL/GenBank/DDBJ whole genome shotgun (WGS) entry which is preliminary data.</text>
</comment>
<dbReference type="Pfam" id="PF02452">
    <property type="entry name" value="PemK_toxin"/>
    <property type="match status" value="1"/>
</dbReference>
<dbReference type="GO" id="GO:0006402">
    <property type="term" value="P:mRNA catabolic process"/>
    <property type="evidence" value="ECO:0007669"/>
    <property type="project" value="TreeGrafter"/>
</dbReference>
<dbReference type="PANTHER" id="PTHR33988:SF3">
    <property type="entry name" value="ENDORIBONUCLEASE TOXIN CHPB-RELATED"/>
    <property type="match status" value="1"/>
</dbReference>
<keyword evidence="2" id="KW-1185">Reference proteome</keyword>
<name>A0A3L7A670_9HYPH</name>
<accession>A0A3L7A670</accession>
<dbReference type="AlphaFoldDB" id="A0A3L7A670"/>
<dbReference type="Proteomes" id="UP000269692">
    <property type="component" value="Unassembled WGS sequence"/>
</dbReference>
<evidence type="ECO:0000313" key="1">
    <source>
        <dbReference type="EMBL" id="RLP75816.1"/>
    </source>
</evidence>
<dbReference type="InterPro" id="IPR003477">
    <property type="entry name" value="PemK-like"/>
</dbReference>
<dbReference type="GO" id="GO:0003677">
    <property type="term" value="F:DNA binding"/>
    <property type="evidence" value="ECO:0007669"/>
    <property type="project" value="InterPro"/>
</dbReference>
<dbReference type="InterPro" id="IPR011067">
    <property type="entry name" value="Plasmid_toxin/cell-grow_inhib"/>
</dbReference>
<dbReference type="GO" id="GO:0016075">
    <property type="term" value="P:rRNA catabolic process"/>
    <property type="evidence" value="ECO:0007669"/>
    <property type="project" value="TreeGrafter"/>
</dbReference>
<dbReference type="OrthoDB" id="9808744at2"/>
<dbReference type="PANTHER" id="PTHR33988">
    <property type="entry name" value="ENDORIBONUCLEASE MAZF-RELATED"/>
    <property type="match status" value="1"/>
</dbReference>
<dbReference type="RefSeq" id="WP_121624375.1">
    <property type="nucleotide sequence ID" value="NZ_JACIIW010000003.1"/>
</dbReference>
<evidence type="ECO:0000313" key="2">
    <source>
        <dbReference type="Proteomes" id="UP000269692"/>
    </source>
</evidence>
<dbReference type="Gene3D" id="2.30.30.110">
    <property type="match status" value="1"/>
</dbReference>
<dbReference type="EMBL" id="RCTF01000014">
    <property type="protein sequence ID" value="RLP75816.1"/>
    <property type="molecule type" value="Genomic_DNA"/>
</dbReference>
<proteinExistence type="predicted"/>
<sequence length="113" mass="12512">MPLAAGDIVWAELDPVRGREQAGRRPALVVSLELYNLTSRRAFICPITSRVRDWPYNVPLPDGTKTRGMVLVDQLRAVDQAARIFGLIERGPEELLAEVRGRLVTLLGIPLPA</sequence>
<organism evidence="1 2">
    <name type="scientific">Xanthobacter tagetidis</name>
    <dbReference type="NCBI Taxonomy" id="60216"/>
    <lineage>
        <taxon>Bacteria</taxon>
        <taxon>Pseudomonadati</taxon>
        <taxon>Pseudomonadota</taxon>
        <taxon>Alphaproteobacteria</taxon>
        <taxon>Hyphomicrobiales</taxon>
        <taxon>Xanthobacteraceae</taxon>
        <taxon>Xanthobacter</taxon>
    </lineage>
</organism>
<dbReference type="SUPFAM" id="SSF50118">
    <property type="entry name" value="Cell growth inhibitor/plasmid maintenance toxic component"/>
    <property type="match status" value="1"/>
</dbReference>
<reference evidence="1 2" key="1">
    <citation type="submission" date="2018-10" db="EMBL/GenBank/DDBJ databases">
        <title>Xanthobacter tagetidis genome sequencing and assembly.</title>
        <authorList>
            <person name="Maclea K.S."/>
            <person name="Goen A.E."/>
            <person name="Fatima S.A."/>
        </authorList>
    </citation>
    <scope>NUCLEOTIDE SEQUENCE [LARGE SCALE GENOMIC DNA]</scope>
    <source>
        <strain evidence="1 2">ATCC 700314</strain>
    </source>
</reference>
<dbReference type="GO" id="GO:0004521">
    <property type="term" value="F:RNA endonuclease activity"/>
    <property type="evidence" value="ECO:0007669"/>
    <property type="project" value="TreeGrafter"/>
</dbReference>